<keyword evidence="1" id="KW-0812">Transmembrane</keyword>
<keyword evidence="3" id="KW-1185">Reference proteome</keyword>
<evidence type="ECO:0000313" key="2">
    <source>
        <dbReference type="EMBL" id="WAW15430.1"/>
    </source>
</evidence>
<keyword evidence="1" id="KW-0472">Membrane</keyword>
<protein>
    <submittedName>
        <fullName evidence="2">Uncharacterized protein</fullName>
    </submittedName>
</protein>
<organism evidence="2 3">
    <name type="scientific">Peptostreptococcus equinus</name>
    <dbReference type="NCBI Taxonomy" id="3003601"/>
    <lineage>
        <taxon>Bacteria</taxon>
        <taxon>Bacillati</taxon>
        <taxon>Bacillota</taxon>
        <taxon>Clostridia</taxon>
        <taxon>Peptostreptococcales</taxon>
        <taxon>Peptostreptococcaceae</taxon>
        <taxon>Peptostreptococcus</taxon>
    </lineage>
</organism>
<evidence type="ECO:0000256" key="1">
    <source>
        <dbReference type="SAM" id="Phobius"/>
    </source>
</evidence>
<dbReference type="EMBL" id="CP114052">
    <property type="protein sequence ID" value="WAW15430.1"/>
    <property type="molecule type" value="Genomic_DNA"/>
</dbReference>
<gene>
    <name evidence="2" type="ORF">O0R46_03010</name>
</gene>
<keyword evidence="1" id="KW-1133">Transmembrane helix</keyword>
<feature type="transmembrane region" description="Helical" evidence="1">
    <location>
        <begin position="6"/>
        <end position="24"/>
    </location>
</feature>
<sequence length="49" mass="5825">MNNWLFKLIVFLLTADLLMVLLLLKMNKKYKDIKERVDFLSDLVKGVLK</sequence>
<name>A0ABY7JQ03_9FIRM</name>
<dbReference type="Proteomes" id="UP001164187">
    <property type="component" value="Chromosome"/>
</dbReference>
<evidence type="ECO:0000313" key="3">
    <source>
        <dbReference type="Proteomes" id="UP001164187"/>
    </source>
</evidence>
<proteinExistence type="predicted"/>
<reference evidence="2" key="1">
    <citation type="submission" date="2022-12" db="EMBL/GenBank/DDBJ databases">
        <title>Peptostreptococcus.</title>
        <authorList>
            <person name="Lee S.H."/>
        </authorList>
    </citation>
    <scope>NUCLEOTIDE SEQUENCE</scope>
    <source>
        <strain evidence="2">CBA3647</strain>
    </source>
</reference>
<accession>A0ABY7JQ03</accession>
<dbReference type="RefSeq" id="WP_269312103.1">
    <property type="nucleotide sequence ID" value="NZ_CP114052.1"/>
</dbReference>